<reference evidence="1" key="2">
    <citation type="journal article" date="2015" name="Fish Shellfish Immunol.">
        <title>Early steps in the European eel (Anguilla anguilla)-Vibrio vulnificus interaction in the gills: Role of the RtxA13 toxin.</title>
        <authorList>
            <person name="Callol A."/>
            <person name="Pajuelo D."/>
            <person name="Ebbesson L."/>
            <person name="Teles M."/>
            <person name="MacKenzie S."/>
            <person name="Amaro C."/>
        </authorList>
    </citation>
    <scope>NUCLEOTIDE SEQUENCE</scope>
</reference>
<dbReference type="EMBL" id="GBXM01031599">
    <property type="protein sequence ID" value="JAH76978.1"/>
    <property type="molecule type" value="Transcribed_RNA"/>
</dbReference>
<protein>
    <submittedName>
        <fullName evidence="1">Uncharacterized protein</fullName>
    </submittedName>
</protein>
<evidence type="ECO:0000313" key="1">
    <source>
        <dbReference type="EMBL" id="JAH76978.1"/>
    </source>
</evidence>
<accession>A0A0E9VIC3</accession>
<dbReference type="AlphaFoldDB" id="A0A0E9VIC3"/>
<proteinExistence type="predicted"/>
<sequence>MKTFAQKVAIPLPGGSNFLHTDLSTRQ</sequence>
<reference evidence="1" key="1">
    <citation type="submission" date="2014-11" db="EMBL/GenBank/DDBJ databases">
        <authorList>
            <person name="Amaro Gonzalez C."/>
        </authorList>
    </citation>
    <scope>NUCLEOTIDE SEQUENCE</scope>
</reference>
<organism evidence="1">
    <name type="scientific">Anguilla anguilla</name>
    <name type="common">European freshwater eel</name>
    <name type="synonym">Muraena anguilla</name>
    <dbReference type="NCBI Taxonomy" id="7936"/>
    <lineage>
        <taxon>Eukaryota</taxon>
        <taxon>Metazoa</taxon>
        <taxon>Chordata</taxon>
        <taxon>Craniata</taxon>
        <taxon>Vertebrata</taxon>
        <taxon>Euteleostomi</taxon>
        <taxon>Actinopterygii</taxon>
        <taxon>Neopterygii</taxon>
        <taxon>Teleostei</taxon>
        <taxon>Anguilliformes</taxon>
        <taxon>Anguillidae</taxon>
        <taxon>Anguilla</taxon>
    </lineage>
</organism>
<name>A0A0E9VIC3_ANGAN</name>